<dbReference type="EMBL" id="BSST01000001">
    <property type="protein sequence ID" value="GLX79431.1"/>
    <property type="molecule type" value="Genomic_DNA"/>
</dbReference>
<comment type="caution">
    <text evidence="2">The sequence shown here is derived from an EMBL/GenBank/DDBJ whole genome shotgun (WGS) entry which is preliminary data.</text>
</comment>
<proteinExistence type="predicted"/>
<feature type="signal peptide" evidence="1">
    <location>
        <begin position="1"/>
        <end position="32"/>
    </location>
</feature>
<keyword evidence="3" id="KW-1185">Reference proteome</keyword>
<gene>
    <name evidence="2" type="ORF">tinsulaeT_27710</name>
</gene>
<dbReference type="RefSeq" id="WP_284245344.1">
    <property type="nucleotide sequence ID" value="NZ_BSST01000001.1"/>
</dbReference>
<organism evidence="2 3">
    <name type="scientific">Thalassotalea insulae</name>
    <dbReference type="NCBI Taxonomy" id="2056778"/>
    <lineage>
        <taxon>Bacteria</taxon>
        <taxon>Pseudomonadati</taxon>
        <taxon>Pseudomonadota</taxon>
        <taxon>Gammaproteobacteria</taxon>
        <taxon>Alteromonadales</taxon>
        <taxon>Colwelliaceae</taxon>
        <taxon>Thalassotalea</taxon>
    </lineage>
</organism>
<dbReference type="Proteomes" id="UP001157186">
    <property type="component" value="Unassembled WGS sequence"/>
</dbReference>
<sequence>MKPSSKTRSKISSLFSNFLPATILLCTSSAIANTNNENFTVAVIQDAVGSENLIAGNYHQGLTDLSSKVSSDRFARLMGYCVAHIKTYKLAAAESSCTSAISALSSNAARGRKGKELKALAYSNRGIARFLNDDNLSAYEDFSTAKALSSNKIVIDNIRYFKKAIRVIDSPDNSVESLAD</sequence>
<feature type="chain" id="PRO_5047439974" evidence="1">
    <location>
        <begin position="33"/>
        <end position="180"/>
    </location>
</feature>
<name>A0ABQ6GYY9_9GAMM</name>
<evidence type="ECO:0000313" key="2">
    <source>
        <dbReference type="EMBL" id="GLX79431.1"/>
    </source>
</evidence>
<keyword evidence="1" id="KW-0732">Signal</keyword>
<evidence type="ECO:0000256" key="1">
    <source>
        <dbReference type="SAM" id="SignalP"/>
    </source>
</evidence>
<evidence type="ECO:0000313" key="3">
    <source>
        <dbReference type="Proteomes" id="UP001157186"/>
    </source>
</evidence>
<accession>A0ABQ6GYY9</accession>
<reference evidence="2 3" key="1">
    <citation type="submission" date="2023-03" db="EMBL/GenBank/DDBJ databases">
        <title>Draft genome sequence of Thalassotalea insulae KCTC 62186T.</title>
        <authorList>
            <person name="Sawabe T."/>
        </authorList>
    </citation>
    <scope>NUCLEOTIDE SEQUENCE [LARGE SCALE GENOMIC DNA]</scope>
    <source>
        <strain evidence="2 3">KCTC 62186</strain>
    </source>
</reference>
<protein>
    <submittedName>
        <fullName evidence="2">Uncharacterized protein</fullName>
    </submittedName>
</protein>